<dbReference type="EMBL" id="QNTQ01000006">
    <property type="protein sequence ID" value="RBI85693.1"/>
    <property type="molecule type" value="Genomic_DNA"/>
</dbReference>
<keyword evidence="1" id="KW-0812">Transmembrane</keyword>
<dbReference type="OrthoDB" id="7406133at2"/>
<gene>
    <name evidence="2" type="ORF">DRV85_08165</name>
</gene>
<sequence length="206" mass="22814">MLGWIAGNSDVLRLAVSLLTVAVWVAYLQVFLMSYLRQRTPVILISTGASSDEQARCIVSNMSSEPIYLIDVLAEVTLDDGARQSAQVTERDELDFGDVARPIERTNQGPLASGDFVDIGSFSEVLHRVEKRSGLEDVMARVTGMTLTAAAASGRASKIVAACRSYSARRAEDGRLSFAPHRLMARQLRHGRRRRRVLRQLRGELR</sequence>
<proteinExistence type="predicted"/>
<dbReference type="AlphaFoldDB" id="A0A365U9H2"/>
<keyword evidence="3" id="KW-1185">Reference proteome</keyword>
<name>A0A365U9H2_9RHOB</name>
<comment type="caution">
    <text evidence="2">The sequence shown here is derived from an EMBL/GenBank/DDBJ whole genome shotgun (WGS) entry which is preliminary data.</text>
</comment>
<keyword evidence="1" id="KW-1133">Transmembrane helix</keyword>
<keyword evidence="1" id="KW-0472">Membrane</keyword>
<feature type="transmembrane region" description="Helical" evidence="1">
    <location>
        <begin position="12"/>
        <end position="36"/>
    </location>
</feature>
<dbReference type="Proteomes" id="UP000253370">
    <property type="component" value="Unassembled WGS sequence"/>
</dbReference>
<reference evidence="2 3" key="1">
    <citation type="submission" date="2018-07" db="EMBL/GenBank/DDBJ databases">
        <title>Rhodosalinus sp. strain E84T genomic sequence and assembly.</title>
        <authorList>
            <person name="Liu Z.-W."/>
            <person name="Lu D.-C."/>
        </authorList>
    </citation>
    <scope>NUCLEOTIDE SEQUENCE [LARGE SCALE GENOMIC DNA]</scope>
    <source>
        <strain evidence="2 3">E84</strain>
    </source>
</reference>
<evidence type="ECO:0000256" key="1">
    <source>
        <dbReference type="SAM" id="Phobius"/>
    </source>
</evidence>
<dbReference type="RefSeq" id="WP_113288951.1">
    <property type="nucleotide sequence ID" value="NZ_QNTQ01000006.1"/>
</dbReference>
<protein>
    <submittedName>
        <fullName evidence="2">Uncharacterized protein</fullName>
    </submittedName>
</protein>
<accession>A0A365U9H2</accession>
<evidence type="ECO:0000313" key="2">
    <source>
        <dbReference type="EMBL" id="RBI85693.1"/>
    </source>
</evidence>
<evidence type="ECO:0000313" key="3">
    <source>
        <dbReference type="Proteomes" id="UP000253370"/>
    </source>
</evidence>
<organism evidence="2 3">
    <name type="scientific">Rhodosalinus halophilus</name>
    <dbReference type="NCBI Taxonomy" id="2259333"/>
    <lineage>
        <taxon>Bacteria</taxon>
        <taxon>Pseudomonadati</taxon>
        <taxon>Pseudomonadota</taxon>
        <taxon>Alphaproteobacteria</taxon>
        <taxon>Rhodobacterales</taxon>
        <taxon>Paracoccaceae</taxon>
        <taxon>Rhodosalinus</taxon>
    </lineage>
</organism>